<keyword evidence="10 11" id="KW-0472">Membrane</keyword>
<sequence length="293" mass="32188">MTEAALNSRSDPAQPQSNAPIPPVVRPVAGSAALPARAIGWTSARAVLALMLREMGSRYGRTPGGYVWAVLEPLGYVVILSLAFSLLFRSPSLGTSFVLFYATGYLPFIQYQNVSHEVARSLRFSRALMSYPVVSWIDAVLARFILNALTTLFVAVLLMTLILSFVDTRGLLDFGPILLAFALASMGGLGVGLVNCALIGLVPVWEQLWNIISRPLFLGSAILYTFEDLPTMVSDFLWFNPLVHVSGLMRRGVYSTYDASYVSLIYTFGVAMILVAFGLLLMRRFSRKILNDM</sequence>
<dbReference type="Pfam" id="PF01061">
    <property type="entry name" value="ABC2_membrane"/>
    <property type="match status" value="1"/>
</dbReference>
<evidence type="ECO:0000256" key="6">
    <source>
        <dbReference type="ARBA" id="ARBA00022692"/>
    </source>
</evidence>
<keyword evidence="9" id="KW-0625">Polysaccharide transport</keyword>
<feature type="transmembrane region" description="Helical" evidence="11">
    <location>
        <begin position="259"/>
        <end position="281"/>
    </location>
</feature>
<feature type="domain" description="ABC transmembrane type-2" evidence="13">
    <location>
        <begin position="64"/>
        <end position="285"/>
    </location>
</feature>
<feature type="compositionally biased region" description="Polar residues" evidence="12">
    <location>
        <begin position="1"/>
        <end position="19"/>
    </location>
</feature>
<dbReference type="OrthoDB" id="8479094at2"/>
<evidence type="ECO:0000256" key="5">
    <source>
        <dbReference type="ARBA" id="ARBA00022597"/>
    </source>
</evidence>
<evidence type="ECO:0000259" key="13">
    <source>
        <dbReference type="PROSITE" id="PS51012"/>
    </source>
</evidence>
<dbReference type="AlphaFoldDB" id="A0A2V4MY06"/>
<dbReference type="GO" id="GO:0043190">
    <property type="term" value="C:ATP-binding cassette (ABC) transporter complex"/>
    <property type="evidence" value="ECO:0007669"/>
    <property type="project" value="InterPro"/>
</dbReference>
<comment type="similarity">
    <text evidence="2 11">Belongs to the ABC-2 integral membrane protein family.</text>
</comment>
<evidence type="ECO:0000256" key="2">
    <source>
        <dbReference type="ARBA" id="ARBA00007783"/>
    </source>
</evidence>
<dbReference type="GO" id="GO:0015920">
    <property type="term" value="P:lipopolysaccharide transport"/>
    <property type="evidence" value="ECO:0007669"/>
    <property type="project" value="TreeGrafter"/>
</dbReference>
<keyword evidence="5" id="KW-0762">Sugar transport</keyword>
<name>A0A2V4MY06_9RHOB</name>
<feature type="transmembrane region" description="Helical" evidence="11">
    <location>
        <begin position="133"/>
        <end position="166"/>
    </location>
</feature>
<dbReference type="InterPro" id="IPR047817">
    <property type="entry name" value="ABC2_TM_bact-type"/>
</dbReference>
<keyword evidence="8 11" id="KW-1133">Transmembrane helix</keyword>
<feature type="region of interest" description="Disordered" evidence="12">
    <location>
        <begin position="1"/>
        <end position="22"/>
    </location>
</feature>
<evidence type="ECO:0000256" key="3">
    <source>
        <dbReference type="ARBA" id="ARBA00022448"/>
    </source>
</evidence>
<keyword evidence="4 11" id="KW-1003">Cell membrane</keyword>
<feature type="transmembrane region" description="Helical" evidence="11">
    <location>
        <begin position="93"/>
        <end position="112"/>
    </location>
</feature>
<evidence type="ECO:0000256" key="10">
    <source>
        <dbReference type="ARBA" id="ARBA00023136"/>
    </source>
</evidence>
<feature type="transmembrane region" description="Helical" evidence="11">
    <location>
        <begin position="216"/>
        <end position="239"/>
    </location>
</feature>
<evidence type="ECO:0000256" key="4">
    <source>
        <dbReference type="ARBA" id="ARBA00022475"/>
    </source>
</evidence>
<evidence type="ECO:0000313" key="14">
    <source>
        <dbReference type="EMBL" id="PYC47384.1"/>
    </source>
</evidence>
<dbReference type="EMBL" id="QFVT01000006">
    <property type="protein sequence ID" value="PYC47384.1"/>
    <property type="molecule type" value="Genomic_DNA"/>
</dbReference>
<keyword evidence="15" id="KW-1185">Reference proteome</keyword>
<keyword evidence="6 11" id="KW-0812">Transmembrane</keyword>
<evidence type="ECO:0000313" key="15">
    <source>
        <dbReference type="Proteomes" id="UP000248012"/>
    </source>
</evidence>
<evidence type="ECO:0000256" key="11">
    <source>
        <dbReference type="RuleBase" id="RU361157"/>
    </source>
</evidence>
<dbReference type="RefSeq" id="WP_110796168.1">
    <property type="nucleotide sequence ID" value="NZ_KZ826485.1"/>
</dbReference>
<comment type="caution">
    <text evidence="14">The sequence shown here is derived from an EMBL/GenBank/DDBJ whole genome shotgun (WGS) entry which is preliminary data.</text>
</comment>
<comment type="subcellular location">
    <subcellularLocation>
        <location evidence="11">Cell inner membrane</location>
        <topology evidence="11">Multi-pass membrane protein</topology>
    </subcellularLocation>
    <subcellularLocation>
        <location evidence="1">Cell membrane</location>
        <topology evidence="1">Multi-pass membrane protein</topology>
    </subcellularLocation>
</comment>
<protein>
    <recommendedName>
        <fullName evidence="11">Transport permease protein</fullName>
    </recommendedName>
</protein>
<dbReference type="InterPro" id="IPR000412">
    <property type="entry name" value="ABC_2_transport"/>
</dbReference>
<dbReference type="InterPro" id="IPR013525">
    <property type="entry name" value="ABC2_TM"/>
</dbReference>
<proteinExistence type="inferred from homology"/>
<dbReference type="Proteomes" id="UP000248012">
    <property type="component" value="Unassembled WGS sequence"/>
</dbReference>
<keyword evidence="7" id="KW-0972">Capsule biogenesis/degradation</keyword>
<feature type="transmembrane region" description="Helical" evidence="11">
    <location>
        <begin position="64"/>
        <end position="87"/>
    </location>
</feature>
<dbReference type="PANTHER" id="PTHR30413:SF10">
    <property type="entry name" value="CAPSULE POLYSACCHARIDE EXPORT INNER-MEMBRANE PROTEIN CTRC"/>
    <property type="match status" value="1"/>
</dbReference>
<keyword evidence="3 11" id="KW-0813">Transport</keyword>
<feature type="transmembrane region" description="Helical" evidence="11">
    <location>
        <begin position="178"/>
        <end position="204"/>
    </location>
</feature>
<evidence type="ECO:0000256" key="12">
    <source>
        <dbReference type="SAM" id="MobiDB-lite"/>
    </source>
</evidence>
<evidence type="ECO:0000256" key="7">
    <source>
        <dbReference type="ARBA" id="ARBA00022903"/>
    </source>
</evidence>
<organism evidence="14 15">
    <name type="scientific">Litorivita pollutaquae</name>
    <dbReference type="NCBI Taxonomy" id="2200892"/>
    <lineage>
        <taxon>Bacteria</taxon>
        <taxon>Pseudomonadati</taxon>
        <taxon>Pseudomonadota</taxon>
        <taxon>Alphaproteobacteria</taxon>
        <taxon>Rhodobacterales</taxon>
        <taxon>Paracoccaceae</taxon>
        <taxon>Litorivita</taxon>
    </lineage>
</organism>
<reference evidence="14 15" key="1">
    <citation type="submission" date="2018-05" db="EMBL/GenBank/DDBJ databases">
        <title>Oceanovita maritima gen. nov., sp. nov., a marine bacterium in the family Rhodobacteraceae isolated from surface seawater of Lundu port Xiamen, China.</title>
        <authorList>
            <person name="Hetharua B.H."/>
            <person name="Min D."/>
            <person name="Liao H."/>
            <person name="Tian Y."/>
        </authorList>
    </citation>
    <scope>NUCLEOTIDE SEQUENCE [LARGE SCALE GENOMIC DNA]</scope>
    <source>
        <strain evidence="14 15">FSX-11</strain>
    </source>
</reference>
<dbReference type="PRINTS" id="PR00164">
    <property type="entry name" value="ABC2TRNSPORT"/>
</dbReference>
<dbReference type="PROSITE" id="PS51012">
    <property type="entry name" value="ABC_TM2"/>
    <property type="match status" value="1"/>
</dbReference>
<accession>A0A2V4MY06</accession>
<dbReference type="GO" id="GO:0015774">
    <property type="term" value="P:polysaccharide transport"/>
    <property type="evidence" value="ECO:0007669"/>
    <property type="project" value="UniProtKB-KW"/>
</dbReference>
<evidence type="ECO:0000256" key="1">
    <source>
        <dbReference type="ARBA" id="ARBA00004651"/>
    </source>
</evidence>
<dbReference type="GO" id="GO:0140359">
    <property type="term" value="F:ABC-type transporter activity"/>
    <property type="evidence" value="ECO:0007669"/>
    <property type="project" value="InterPro"/>
</dbReference>
<gene>
    <name evidence="14" type="ORF">DI396_10480</name>
</gene>
<evidence type="ECO:0000256" key="8">
    <source>
        <dbReference type="ARBA" id="ARBA00022989"/>
    </source>
</evidence>
<dbReference type="PANTHER" id="PTHR30413">
    <property type="entry name" value="INNER MEMBRANE TRANSPORT PERMEASE"/>
    <property type="match status" value="1"/>
</dbReference>
<evidence type="ECO:0000256" key="9">
    <source>
        <dbReference type="ARBA" id="ARBA00023047"/>
    </source>
</evidence>